<dbReference type="EMBL" id="UINC01004610">
    <property type="protein sequence ID" value="SVA15604.1"/>
    <property type="molecule type" value="Genomic_DNA"/>
</dbReference>
<dbReference type="AlphaFoldDB" id="A0A381TIK8"/>
<protein>
    <submittedName>
        <fullName evidence="1">Uncharacterized protein</fullName>
    </submittedName>
</protein>
<gene>
    <name evidence="1" type="ORF">METZ01_LOCUS68458</name>
</gene>
<accession>A0A381TIK8</accession>
<sequence>MKKNIIIFILSFCFMLGIADAQSQKLNKKVRPKVLNIETIKPLNEVVIYCNTKDFVNNMVHNVYHLNIAAKGLVNDDQHTQLLETQLWMNPDNNQWAIIFLYKNINRSCVIGGNNIKLYSP</sequence>
<reference evidence="1" key="1">
    <citation type="submission" date="2018-05" db="EMBL/GenBank/DDBJ databases">
        <authorList>
            <person name="Lanie J.A."/>
            <person name="Ng W.-L."/>
            <person name="Kazmierczak K.M."/>
            <person name="Andrzejewski T.M."/>
            <person name="Davidsen T.M."/>
            <person name="Wayne K.J."/>
            <person name="Tettelin H."/>
            <person name="Glass J.I."/>
            <person name="Rusch D."/>
            <person name="Podicherti R."/>
            <person name="Tsui H.-C.T."/>
            <person name="Winkler M.E."/>
        </authorList>
    </citation>
    <scope>NUCLEOTIDE SEQUENCE</scope>
</reference>
<evidence type="ECO:0000313" key="1">
    <source>
        <dbReference type="EMBL" id="SVA15604.1"/>
    </source>
</evidence>
<proteinExistence type="predicted"/>
<name>A0A381TIK8_9ZZZZ</name>
<organism evidence="1">
    <name type="scientific">marine metagenome</name>
    <dbReference type="NCBI Taxonomy" id="408172"/>
    <lineage>
        <taxon>unclassified sequences</taxon>
        <taxon>metagenomes</taxon>
        <taxon>ecological metagenomes</taxon>
    </lineage>
</organism>